<feature type="domain" description="ARF7 effector protein C-terminal" evidence="8">
    <location>
        <begin position="108"/>
        <end position="176"/>
    </location>
</feature>
<evidence type="ECO:0000313" key="10">
    <source>
        <dbReference type="Proteomes" id="UP001159427"/>
    </source>
</evidence>
<sequence>MSSGEISKESEKKTLKLPLVGEASVSAFEEETPVLSGFSLQDPAKVTRTGSTSSESSWTEKLLNSLKFRNPGPMLKDFNPDTSRREMRKLKRLDMKDKHKGNRSDPTSRTRRRQQRQRKRPQKQTFHDRSGVRMSDGRDVCDCQDTDCPGCHFPCPSCGSEKCGIECRCDRQWTYLKDIEVENPLPSRLFALCRMLIPKKNKVQIYEYLFKEGVAVAKKDFNNPKHPDIEAVPNLQVIKAMQSLRSRGYVTEKFAWQHFYWYLTNDGITYLRDYLHLPPEIVPATLRRQARTETSRPRPKGPEQPRGPPSGDSADRDAYRRGPAGPGMEPKGGAGSNFNPEFDACHEYYFASLGIFMHQVCRTQREVGLAVVVVDLGLHPHNNEQSIVKHC</sequence>
<evidence type="ECO:0000259" key="7">
    <source>
        <dbReference type="Pfam" id="PF03501"/>
    </source>
</evidence>
<accession>A0ABN8LT46</accession>
<dbReference type="PANTHER" id="PTHR12146:SF0">
    <property type="entry name" value="RIBOSOMAL PROTEIN S10"/>
    <property type="match status" value="1"/>
</dbReference>
<keyword evidence="4" id="KW-0689">Ribosomal protein</keyword>
<comment type="caution">
    <text evidence="9">The sequence shown here is derived from an EMBL/GenBank/DDBJ whole genome shotgun (WGS) entry which is preliminary data.</text>
</comment>
<evidence type="ECO:0000256" key="1">
    <source>
        <dbReference type="ARBA" id="ARBA00004496"/>
    </source>
</evidence>
<evidence type="ECO:0000256" key="2">
    <source>
        <dbReference type="ARBA" id="ARBA00007278"/>
    </source>
</evidence>
<dbReference type="EMBL" id="CALNXI010000060">
    <property type="protein sequence ID" value="CAH3017348.1"/>
    <property type="molecule type" value="Genomic_DNA"/>
</dbReference>
<feature type="region of interest" description="Disordered" evidence="6">
    <location>
        <begin position="285"/>
        <end position="335"/>
    </location>
</feature>
<protein>
    <recommendedName>
        <fullName evidence="11">Ribosomal protein S10</fullName>
    </recommendedName>
</protein>
<dbReference type="InterPro" id="IPR029264">
    <property type="entry name" value="ARF7EP_C"/>
</dbReference>
<feature type="compositionally biased region" description="Basic and acidic residues" evidence="6">
    <location>
        <begin position="290"/>
        <end position="303"/>
    </location>
</feature>
<dbReference type="InterPro" id="IPR005326">
    <property type="entry name" value="Plectin_eS10_N"/>
</dbReference>
<evidence type="ECO:0000313" key="9">
    <source>
        <dbReference type="EMBL" id="CAH3017348.1"/>
    </source>
</evidence>
<comment type="similarity">
    <text evidence="2">Belongs to the eukaryotic ribosomal protein eS10 family.</text>
</comment>
<feature type="domain" description="Plectin/eS10 N-terminal" evidence="7">
    <location>
        <begin position="197"/>
        <end position="289"/>
    </location>
</feature>
<dbReference type="Pfam" id="PF14949">
    <property type="entry name" value="ARF7EP_C"/>
    <property type="match status" value="1"/>
</dbReference>
<keyword evidence="10" id="KW-1185">Reference proteome</keyword>
<dbReference type="Gene3D" id="1.10.10.10">
    <property type="entry name" value="Winged helix-like DNA-binding domain superfamily/Winged helix DNA-binding domain"/>
    <property type="match status" value="1"/>
</dbReference>
<dbReference type="PANTHER" id="PTHR12146">
    <property type="entry name" value="40S RIBOSOMAL PROTEIN S10"/>
    <property type="match status" value="1"/>
</dbReference>
<evidence type="ECO:0008006" key="11">
    <source>
        <dbReference type="Google" id="ProtNLM"/>
    </source>
</evidence>
<feature type="compositionally biased region" description="Basic and acidic residues" evidence="6">
    <location>
        <begin position="125"/>
        <end position="135"/>
    </location>
</feature>
<organism evidence="9 10">
    <name type="scientific">Porites evermanni</name>
    <dbReference type="NCBI Taxonomy" id="104178"/>
    <lineage>
        <taxon>Eukaryota</taxon>
        <taxon>Metazoa</taxon>
        <taxon>Cnidaria</taxon>
        <taxon>Anthozoa</taxon>
        <taxon>Hexacorallia</taxon>
        <taxon>Scleractinia</taxon>
        <taxon>Fungiina</taxon>
        <taxon>Poritidae</taxon>
        <taxon>Porites</taxon>
    </lineage>
</organism>
<feature type="region of interest" description="Disordered" evidence="6">
    <location>
        <begin position="28"/>
        <end position="135"/>
    </location>
</feature>
<evidence type="ECO:0000256" key="3">
    <source>
        <dbReference type="ARBA" id="ARBA00022490"/>
    </source>
</evidence>
<dbReference type="Proteomes" id="UP001159427">
    <property type="component" value="Unassembled WGS sequence"/>
</dbReference>
<proteinExistence type="inferred from homology"/>
<name>A0ABN8LT46_9CNID</name>
<dbReference type="InterPro" id="IPR037447">
    <property type="entry name" value="Ribosomal_eS10"/>
</dbReference>
<evidence type="ECO:0000256" key="6">
    <source>
        <dbReference type="SAM" id="MobiDB-lite"/>
    </source>
</evidence>
<keyword evidence="5" id="KW-0687">Ribonucleoprotein</keyword>
<dbReference type="InterPro" id="IPR036388">
    <property type="entry name" value="WH-like_DNA-bd_sf"/>
</dbReference>
<feature type="compositionally biased region" description="Low complexity" evidence="6">
    <location>
        <begin position="47"/>
        <end position="59"/>
    </location>
</feature>
<gene>
    <name evidence="9" type="ORF">PEVE_00037069</name>
</gene>
<evidence type="ECO:0000259" key="8">
    <source>
        <dbReference type="Pfam" id="PF14949"/>
    </source>
</evidence>
<feature type="compositionally biased region" description="Basic residues" evidence="6">
    <location>
        <begin position="109"/>
        <end position="122"/>
    </location>
</feature>
<reference evidence="9 10" key="1">
    <citation type="submission" date="2022-05" db="EMBL/GenBank/DDBJ databases">
        <authorList>
            <consortium name="Genoscope - CEA"/>
            <person name="William W."/>
        </authorList>
    </citation>
    <scope>NUCLEOTIDE SEQUENCE [LARGE SCALE GENOMIC DNA]</scope>
</reference>
<evidence type="ECO:0000256" key="4">
    <source>
        <dbReference type="ARBA" id="ARBA00022980"/>
    </source>
</evidence>
<evidence type="ECO:0000256" key="5">
    <source>
        <dbReference type="ARBA" id="ARBA00023274"/>
    </source>
</evidence>
<comment type="subcellular location">
    <subcellularLocation>
        <location evidence="1">Cytoplasm</location>
    </subcellularLocation>
</comment>
<dbReference type="Pfam" id="PF03501">
    <property type="entry name" value="S10_plectin"/>
    <property type="match status" value="1"/>
</dbReference>
<feature type="compositionally biased region" description="Basic and acidic residues" evidence="6">
    <location>
        <begin position="92"/>
        <end position="108"/>
    </location>
</feature>
<keyword evidence="3" id="KW-0963">Cytoplasm</keyword>